<reference evidence="3" key="1">
    <citation type="journal article" date="2012" name="PLoS ONE">
        <title>The Mitochondrial Genome of the Lycophyte Huperzia squarrosa: The Most Archaic Form in Vascular Plants.</title>
        <authorList>
            <person name="Liu Y."/>
            <person name="Wang B."/>
            <person name="Cui P."/>
            <person name="Li L."/>
            <person name="Xue J.Y."/>
            <person name="Yu J."/>
            <person name="Qiu Y.L."/>
        </authorList>
    </citation>
    <scope>NUCLEOTIDE SEQUENCE</scope>
</reference>
<evidence type="ECO:0000259" key="2">
    <source>
        <dbReference type="PROSITE" id="PS50878"/>
    </source>
</evidence>
<dbReference type="EMBL" id="JQ002659">
    <property type="protein sequence ID" value="AEV55815.1"/>
    <property type="molecule type" value="Genomic_DNA"/>
</dbReference>
<organism evidence="3">
    <name type="scientific">Phlegmariurus squarrosus</name>
    <name type="common">Rock tassel fern</name>
    <name type="synonym">Lycopodium squarrosum</name>
    <dbReference type="NCBI Taxonomy" id="73615"/>
    <lineage>
        <taxon>Eukaryota</taxon>
        <taxon>Viridiplantae</taxon>
        <taxon>Streptophyta</taxon>
        <taxon>Embryophyta</taxon>
        <taxon>Tracheophyta</taxon>
        <taxon>Lycopodiopsida</taxon>
        <taxon>Lycopodiales</taxon>
        <taxon>Lycopodiaceae</taxon>
        <taxon>Huperzioideae</taxon>
        <taxon>Phlegmariurus</taxon>
    </lineage>
</organism>
<dbReference type="Pfam" id="PF00078">
    <property type="entry name" value="RVT_1"/>
    <property type="match status" value="1"/>
</dbReference>
<dbReference type="InterPro" id="IPR000477">
    <property type="entry name" value="RT_dom"/>
</dbReference>
<dbReference type="InterPro" id="IPR051083">
    <property type="entry name" value="GrpII_Intron_Splice-Mob/Def"/>
</dbReference>
<evidence type="ECO:0000256" key="1">
    <source>
        <dbReference type="SAM" id="MobiDB-lite"/>
    </source>
</evidence>
<feature type="domain" description="Reverse transcriptase" evidence="2">
    <location>
        <begin position="123"/>
        <end position="272"/>
    </location>
</feature>
<name>H9M8A8_PHLSQ</name>
<feature type="compositionally biased region" description="Low complexity" evidence="1">
    <location>
        <begin position="54"/>
        <end position="67"/>
    </location>
</feature>
<dbReference type="AlphaFoldDB" id="H9M8A8"/>
<dbReference type="GeneID" id="12354370"/>
<dbReference type="PROSITE" id="PS50878">
    <property type="entry name" value="RT_POL"/>
    <property type="match status" value="1"/>
</dbReference>
<protein>
    <recommendedName>
        <fullName evidence="2">Reverse transcriptase domain-containing protein</fullName>
    </recommendedName>
</protein>
<gene>
    <name evidence="3" type="primary">ORF272</name>
    <name evidence="3" type="ORF">HusqMp08</name>
</gene>
<dbReference type="SUPFAM" id="SSF56672">
    <property type="entry name" value="DNA/RNA polymerases"/>
    <property type="match status" value="1"/>
</dbReference>
<keyword evidence="3" id="KW-0496">Mitochondrion</keyword>
<accession>H9M8A8</accession>
<proteinExistence type="predicted"/>
<dbReference type="InterPro" id="IPR043502">
    <property type="entry name" value="DNA/RNA_pol_sf"/>
</dbReference>
<dbReference type="PANTHER" id="PTHR34047">
    <property type="entry name" value="NUCLEAR INTRON MATURASE 1, MITOCHONDRIAL-RELATED"/>
    <property type="match status" value="1"/>
</dbReference>
<evidence type="ECO:0000313" key="3">
    <source>
        <dbReference type="EMBL" id="AEV55815.1"/>
    </source>
</evidence>
<dbReference type="PANTHER" id="PTHR34047:SF2">
    <property type="entry name" value="NUCLEAR INTRON MATURASE 1, MITOCHONDRIAL"/>
    <property type="match status" value="1"/>
</dbReference>
<sequence length="272" mass="30233">MGDRSVISTPGDTQGKLSCAYDDARNVKYSEERAVDGNALPLQGAVRPRLKGMAKSAKANSKTNANKGKSEPVMPTATGRVSYEDIYNIDNLRAGYERLRGNVAPGIDGRTKANMTDKGLAKLSSELRRQTYAPKTAERIMIPKPNGGSRPLSVASTVDKVVQSTFKGLVEPLFEPLFRDSSHGFRPGRSCHTALLDLRYSWTAMTWLVQIDIKKDFDKIHHDLLLKEMEPVLQSKALQDLMRKLLVRPVHRMTMSYTCALCSAYIRTGMIE</sequence>
<feature type="region of interest" description="Disordered" evidence="1">
    <location>
        <begin position="51"/>
        <end position="76"/>
    </location>
</feature>
<dbReference type="RefSeq" id="YP_006234251.1">
    <property type="nucleotide sequence ID" value="NC_017755.1"/>
</dbReference>
<dbReference type="CDD" id="cd01651">
    <property type="entry name" value="RT_G2_intron"/>
    <property type="match status" value="1"/>
</dbReference>
<geneLocation type="mitochondrion" evidence="3"/>